<proteinExistence type="inferred from homology"/>
<dbReference type="GO" id="GO:0006749">
    <property type="term" value="P:glutathione metabolic process"/>
    <property type="evidence" value="ECO:0007669"/>
    <property type="project" value="TreeGrafter"/>
</dbReference>
<dbReference type="EMBL" id="JAJVKT010000009">
    <property type="protein sequence ID" value="MCE7508814.1"/>
    <property type="molecule type" value="Genomic_DNA"/>
</dbReference>
<dbReference type="GO" id="GO:1901170">
    <property type="term" value="P:naphthalene catabolic process"/>
    <property type="evidence" value="ECO:0007669"/>
    <property type="project" value="InterPro"/>
</dbReference>
<name>A0A9Q3ZG15_9GAMM</name>
<comment type="similarity">
    <text evidence="1">Belongs to the GST superfamily. NadH family.</text>
</comment>
<dbReference type="GO" id="GO:0004602">
    <property type="term" value="F:glutathione peroxidase activity"/>
    <property type="evidence" value="ECO:0007669"/>
    <property type="project" value="TreeGrafter"/>
</dbReference>
<dbReference type="AlphaFoldDB" id="A0A9Q3ZG15"/>
<protein>
    <recommendedName>
        <fullName evidence="1">2-hydroxychromene-2-carboxylate isomerase</fullName>
        <ecNumber evidence="1">5.99.1.4</ecNumber>
    </recommendedName>
</protein>
<dbReference type="InterPro" id="IPR036249">
    <property type="entry name" value="Thioredoxin-like_sf"/>
</dbReference>
<dbReference type="PANTHER" id="PTHR42943:SF2">
    <property type="entry name" value="GLUTATHIONE S-TRANSFERASE KAPPA 1"/>
    <property type="match status" value="1"/>
</dbReference>
<dbReference type="InterPro" id="IPR014440">
    <property type="entry name" value="HCCAis_GSTk"/>
</dbReference>
<gene>
    <name evidence="4" type="ORF">LZG35_09220</name>
</gene>
<evidence type="ECO:0000256" key="2">
    <source>
        <dbReference type="PIRSR" id="PIRSR006386-1"/>
    </source>
</evidence>
<dbReference type="SUPFAM" id="SSF52833">
    <property type="entry name" value="Thioredoxin-like"/>
    <property type="match status" value="1"/>
</dbReference>
<dbReference type="Pfam" id="PF01323">
    <property type="entry name" value="DSBA"/>
    <property type="match status" value="1"/>
</dbReference>
<keyword evidence="1 4" id="KW-0413">Isomerase</keyword>
<reference evidence="4" key="1">
    <citation type="submission" date="2022-01" db="EMBL/GenBank/DDBJ databases">
        <authorList>
            <person name="Karlyshev A.V."/>
            <person name="Jaspars M."/>
        </authorList>
    </citation>
    <scope>NUCLEOTIDE SEQUENCE</scope>
    <source>
        <strain evidence="4">AGSA3-2</strain>
    </source>
</reference>
<evidence type="ECO:0000256" key="1">
    <source>
        <dbReference type="PIRNR" id="PIRNR006386"/>
    </source>
</evidence>
<dbReference type="CDD" id="cd03022">
    <property type="entry name" value="DsbA_HCCA_Iso"/>
    <property type="match status" value="1"/>
</dbReference>
<organism evidence="4 5">
    <name type="scientific">Alloalcanivorax xenomutans</name>
    <dbReference type="NCBI Taxonomy" id="1094342"/>
    <lineage>
        <taxon>Bacteria</taxon>
        <taxon>Pseudomonadati</taxon>
        <taxon>Pseudomonadota</taxon>
        <taxon>Gammaproteobacteria</taxon>
        <taxon>Oceanospirillales</taxon>
        <taxon>Alcanivoracaceae</taxon>
        <taxon>Alloalcanivorax</taxon>
    </lineage>
</organism>
<dbReference type="PIRSF" id="PIRSF006386">
    <property type="entry name" value="HCCAis_GSTk"/>
    <property type="match status" value="1"/>
</dbReference>
<dbReference type="InterPro" id="IPR044087">
    <property type="entry name" value="NahD-like"/>
</dbReference>
<feature type="domain" description="DSBA-like thioredoxin" evidence="3">
    <location>
        <begin position="2"/>
        <end position="195"/>
    </location>
</feature>
<keyword evidence="5" id="KW-1185">Reference proteome</keyword>
<dbReference type="Proteomes" id="UP001107961">
    <property type="component" value="Unassembled WGS sequence"/>
</dbReference>
<comment type="catalytic activity">
    <reaction evidence="1">
        <text>2-hydroxychromene-2-carboxylate = (3E)-4-(2-hydroxyphenyl)-2-oxobut-3-enoate</text>
        <dbReference type="Rhea" id="RHEA:27401"/>
        <dbReference type="ChEBI" id="CHEBI:59350"/>
        <dbReference type="ChEBI" id="CHEBI:59353"/>
        <dbReference type="EC" id="5.99.1.4"/>
    </reaction>
</comment>
<dbReference type="EC" id="5.99.1.4" evidence="1"/>
<dbReference type="InterPro" id="IPR051924">
    <property type="entry name" value="GST_Kappa/NadH"/>
</dbReference>
<dbReference type="InterPro" id="IPR001853">
    <property type="entry name" value="DSBA-like_thioredoxin_dom"/>
</dbReference>
<dbReference type="PANTHER" id="PTHR42943">
    <property type="entry name" value="GLUTATHIONE S-TRANSFERASE KAPPA"/>
    <property type="match status" value="1"/>
</dbReference>
<dbReference type="GO" id="GO:0018845">
    <property type="term" value="F:2-hydroxychromene-2-carboxylate isomerase activity"/>
    <property type="evidence" value="ECO:0007669"/>
    <property type="project" value="UniProtKB-UniRule"/>
</dbReference>
<comment type="caution">
    <text evidence="4">The sequence shown here is derived from an EMBL/GenBank/DDBJ whole genome shotgun (WGS) entry which is preliminary data.</text>
</comment>
<accession>A0A9Q3ZG15</accession>
<evidence type="ECO:0000313" key="5">
    <source>
        <dbReference type="Proteomes" id="UP001107961"/>
    </source>
</evidence>
<dbReference type="RefSeq" id="WP_080530281.1">
    <property type="nucleotide sequence ID" value="NZ_CP012331.1"/>
</dbReference>
<feature type="active site" description="Nucleophile" evidence="2">
    <location>
        <position position="10"/>
    </location>
</feature>
<dbReference type="GO" id="GO:0004364">
    <property type="term" value="F:glutathione transferase activity"/>
    <property type="evidence" value="ECO:0007669"/>
    <property type="project" value="TreeGrafter"/>
</dbReference>
<dbReference type="KEGG" id="axe:P40_01740"/>
<evidence type="ECO:0000259" key="3">
    <source>
        <dbReference type="Pfam" id="PF01323"/>
    </source>
</evidence>
<dbReference type="Gene3D" id="3.40.30.10">
    <property type="entry name" value="Glutaredoxin"/>
    <property type="match status" value="1"/>
</dbReference>
<sequence>MIEFYFDCSSPWTYLGFESIQNVAKDTGTSIEWKPILVGGIFNTINPSVYASREKPVPQKASYMRKDLQDWARYQGLEINWPEVFPVNSVKAMRGCLWLAPQGKLVPFARAVFQSYWRDGKDIAQDDQLIPILDQLGVDREAFFAGIQEPGIKDQLRENTETVMRRGGFGSPTIFIDGDDMYFGNDRMPLIQAAIERRQGR</sequence>
<evidence type="ECO:0000313" key="4">
    <source>
        <dbReference type="EMBL" id="MCE7508814.1"/>
    </source>
</evidence>